<feature type="transmembrane region" description="Helical" evidence="2">
    <location>
        <begin position="234"/>
        <end position="256"/>
    </location>
</feature>
<keyword evidence="2" id="KW-0812">Transmembrane</keyword>
<feature type="transmembrane region" description="Helical" evidence="2">
    <location>
        <begin position="66"/>
        <end position="85"/>
    </location>
</feature>
<feature type="transmembrane region" description="Helical" evidence="2">
    <location>
        <begin position="146"/>
        <end position="163"/>
    </location>
</feature>
<keyword evidence="2" id="KW-0472">Membrane</keyword>
<organism evidence="3 4">
    <name type="scientific">Sphingomonas citri</name>
    <dbReference type="NCBI Taxonomy" id="2862499"/>
    <lineage>
        <taxon>Bacteria</taxon>
        <taxon>Pseudomonadati</taxon>
        <taxon>Pseudomonadota</taxon>
        <taxon>Alphaproteobacteria</taxon>
        <taxon>Sphingomonadales</taxon>
        <taxon>Sphingomonadaceae</taxon>
        <taxon>Sphingomonas</taxon>
    </lineage>
</organism>
<feature type="transmembrane region" description="Helical" evidence="2">
    <location>
        <begin position="295"/>
        <end position="315"/>
    </location>
</feature>
<feature type="transmembrane region" description="Helical" evidence="2">
    <location>
        <begin position="420"/>
        <end position="440"/>
    </location>
</feature>
<feature type="transmembrane region" description="Helical" evidence="2">
    <location>
        <begin position="380"/>
        <end position="400"/>
    </location>
</feature>
<reference evidence="3 4" key="1">
    <citation type="submission" date="2021-07" db="EMBL/GenBank/DDBJ databases">
        <title>Sphingomonas sp.</title>
        <authorList>
            <person name="Feng G."/>
            <person name="Li J."/>
            <person name="Pan M."/>
        </authorList>
    </citation>
    <scope>NUCLEOTIDE SEQUENCE [LARGE SCALE GENOMIC DNA]</scope>
    <source>
        <strain evidence="3 4">RRHST34</strain>
    </source>
</reference>
<dbReference type="Proteomes" id="UP000759103">
    <property type="component" value="Unassembled WGS sequence"/>
</dbReference>
<protein>
    <submittedName>
        <fullName evidence="3">Uncharacterized protein</fullName>
    </submittedName>
</protein>
<dbReference type="RefSeq" id="WP_219749030.1">
    <property type="nucleotide sequence ID" value="NZ_JAHXZN010000004.1"/>
</dbReference>
<proteinExistence type="predicted"/>
<feature type="transmembrane region" description="Helical" evidence="2">
    <location>
        <begin position="170"/>
        <end position="191"/>
    </location>
</feature>
<evidence type="ECO:0000313" key="3">
    <source>
        <dbReference type="EMBL" id="MBW6531637.1"/>
    </source>
</evidence>
<keyword evidence="4" id="KW-1185">Reference proteome</keyword>
<comment type="caution">
    <text evidence="3">The sequence shown here is derived from an EMBL/GenBank/DDBJ whole genome shotgun (WGS) entry which is preliminary data.</text>
</comment>
<evidence type="ECO:0000256" key="1">
    <source>
        <dbReference type="SAM" id="MobiDB-lite"/>
    </source>
</evidence>
<gene>
    <name evidence="3" type="ORF">KZ820_12910</name>
</gene>
<feature type="transmembrane region" description="Helical" evidence="2">
    <location>
        <begin position="122"/>
        <end position="140"/>
    </location>
</feature>
<accession>A0ABS7BPV0</accession>
<dbReference type="EMBL" id="JAHXZN010000004">
    <property type="protein sequence ID" value="MBW6531637.1"/>
    <property type="molecule type" value="Genomic_DNA"/>
</dbReference>
<sequence>MAVSEGSDDGRRAPPALDQFGMPIKGGDAPVRRRVRRSGAGGGGAPVSSAPTEPETREQDAVQQKVIVGVFTAMLIGITVLQKIGIGPSGAIIPVIFPIALIALTVGVLFARPVFRPERTMLYLAVVITSALSTVLFTSAFSLSSIGLYFLLYLPFLVAFDTTPETHKKCLTLFSNLMLVFAVIVWIQHAIQFSIGWQYWPNLDKLVPSAYLVPEFLYIQPLQFGMKYMKPSGITFLEVSFISQFISLALIIELLFLHRMLRVVFFGATLFATFAGTGLALLLVALPIVFTRMNIRTFVTVLATAFIALFVALQLQWFDMVANRMGEFDKQGSSGSSRFIEPLDRVRRALLDPSAVYSGVGPGQIERGGNTFWWPIVKAVVEYGLIQGLLLYVFLLFSMFDRTPSRQFAIILILWYSFEGTLLTPLNPIALVMLSSMFILRDAPKTRRPRSGATAAAVPAAA</sequence>
<feature type="transmembrane region" description="Helical" evidence="2">
    <location>
        <begin position="91"/>
        <end position="110"/>
    </location>
</feature>
<keyword evidence="2" id="KW-1133">Transmembrane helix</keyword>
<evidence type="ECO:0000256" key="2">
    <source>
        <dbReference type="SAM" id="Phobius"/>
    </source>
</evidence>
<feature type="region of interest" description="Disordered" evidence="1">
    <location>
        <begin position="1"/>
        <end position="58"/>
    </location>
</feature>
<name>A0ABS7BPV0_9SPHN</name>
<evidence type="ECO:0000313" key="4">
    <source>
        <dbReference type="Proteomes" id="UP000759103"/>
    </source>
</evidence>
<feature type="transmembrane region" description="Helical" evidence="2">
    <location>
        <begin position="263"/>
        <end position="289"/>
    </location>
</feature>